<reference evidence="1 2" key="1">
    <citation type="submission" date="2015-01" db="EMBL/GenBank/DDBJ databases">
        <title>Evolution of Trichinella species and genotypes.</title>
        <authorList>
            <person name="Korhonen P.K."/>
            <person name="Edoardo P."/>
            <person name="Giuseppe L.R."/>
            <person name="Gasser R.B."/>
        </authorList>
    </citation>
    <scope>NUCLEOTIDE SEQUENCE [LARGE SCALE GENOMIC DNA]</scope>
    <source>
        <strain evidence="1">ISS120</strain>
    </source>
</reference>
<feature type="non-terminal residue" evidence="1">
    <location>
        <position position="42"/>
    </location>
</feature>
<evidence type="ECO:0000313" key="1">
    <source>
        <dbReference type="EMBL" id="KRY03291.1"/>
    </source>
</evidence>
<accession>A0A0V0YT33</accession>
<dbReference type="Proteomes" id="UP000054653">
    <property type="component" value="Unassembled WGS sequence"/>
</dbReference>
<dbReference type="EMBL" id="JYDI01006654">
    <property type="protein sequence ID" value="KRY03291.1"/>
    <property type="molecule type" value="Genomic_DNA"/>
</dbReference>
<comment type="caution">
    <text evidence="1">The sequence shown here is derived from an EMBL/GenBank/DDBJ whole genome shotgun (WGS) entry which is preliminary data.</text>
</comment>
<feature type="non-terminal residue" evidence="1">
    <location>
        <position position="1"/>
    </location>
</feature>
<keyword evidence="2" id="KW-1185">Reference proteome</keyword>
<proteinExistence type="predicted"/>
<evidence type="ECO:0000313" key="2">
    <source>
        <dbReference type="Proteomes" id="UP000054653"/>
    </source>
</evidence>
<sequence>LMKIASNRQKMDIEHLIYQLYINSSLCNAQLISISNVVSLSH</sequence>
<protein>
    <submittedName>
        <fullName evidence="1">Uncharacterized protein</fullName>
    </submittedName>
</protein>
<dbReference type="AlphaFoldDB" id="A0A0V0YT33"/>
<name>A0A0V0YT33_TRIBR</name>
<gene>
    <name evidence="1" type="ORF">T03_15134</name>
</gene>
<organism evidence="1 2">
    <name type="scientific">Trichinella britovi</name>
    <name type="common">Parasitic roundworm</name>
    <dbReference type="NCBI Taxonomy" id="45882"/>
    <lineage>
        <taxon>Eukaryota</taxon>
        <taxon>Metazoa</taxon>
        <taxon>Ecdysozoa</taxon>
        <taxon>Nematoda</taxon>
        <taxon>Enoplea</taxon>
        <taxon>Dorylaimia</taxon>
        <taxon>Trichinellida</taxon>
        <taxon>Trichinellidae</taxon>
        <taxon>Trichinella</taxon>
    </lineage>
</organism>